<dbReference type="AlphaFoldDB" id="A0A1I8A4W2"/>
<dbReference type="GO" id="GO:0034067">
    <property type="term" value="P:protein localization to Golgi apparatus"/>
    <property type="evidence" value="ECO:0007669"/>
    <property type="project" value="TreeGrafter"/>
</dbReference>
<feature type="transmembrane region" description="Helical" evidence="9">
    <location>
        <begin position="37"/>
        <end position="57"/>
    </location>
</feature>
<proteinExistence type="inferred from homology"/>
<dbReference type="PANTHER" id="PTHR12952">
    <property type="entry name" value="SYS1"/>
    <property type="match status" value="1"/>
</dbReference>
<dbReference type="Proteomes" id="UP000095287">
    <property type="component" value="Unplaced"/>
</dbReference>
<evidence type="ECO:0000256" key="1">
    <source>
        <dbReference type="ARBA" id="ARBA00004653"/>
    </source>
</evidence>
<dbReference type="PANTHER" id="PTHR12952:SF0">
    <property type="entry name" value="PROTEIN SYS1 HOMOLOG"/>
    <property type="match status" value="1"/>
</dbReference>
<evidence type="ECO:0000256" key="5">
    <source>
        <dbReference type="ARBA" id="ARBA00022927"/>
    </source>
</evidence>
<keyword evidence="10" id="KW-1185">Reference proteome</keyword>
<dbReference type="GO" id="GO:0006895">
    <property type="term" value="P:Golgi to endosome transport"/>
    <property type="evidence" value="ECO:0007669"/>
    <property type="project" value="TreeGrafter"/>
</dbReference>
<accession>A0A1I8A4W2</accession>
<dbReference type="WBParaSite" id="L893_g32884.t1">
    <property type="protein sequence ID" value="L893_g32884.t1"/>
    <property type="gene ID" value="L893_g32884"/>
</dbReference>
<name>A0A1I8A4W2_9BILA</name>
<dbReference type="Pfam" id="PF09801">
    <property type="entry name" value="SYS1"/>
    <property type="match status" value="1"/>
</dbReference>
<comment type="similarity">
    <text evidence="2">Belongs to the SYS1 family.</text>
</comment>
<reference evidence="11" key="1">
    <citation type="submission" date="2016-11" db="UniProtKB">
        <authorList>
            <consortium name="WormBaseParasite"/>
        </authorList>
    </citation>
    <scope>IDENTIFICATION</scope>
</reference>
<organism evidence="10 11">
    <name type="scientific">Steinernema glaseri</name>
    <dbReference type="NCBI Taxonomy" id="37863"/>
    <lineage>
        <taxon>Eukaryota</taxon>
        <taxon>Metazoa</taxon>
        <taxon>Ecdysozoa</taxon>
        <taxon>Nematoda</taxon>
        <taxon>Chromadorea</taxon>
        <taxon>Rhabditida</taxon>
        <taxon>Tylenchina</taxon>
        <taxon>Panagrolaimomorpha</taxon>
        <taxon>Strongyloidoidea</taxon>
        <taxon>Steinernematidae</taxon>
        <taxon>Steinernema</taxon>
    </lineage>
</organism>
<dbReference type="InterPro" id="IPR019185">
    <property type="entry name" value="Integral_membrane_SYS1-rel"/>
</dbReference>
<evidence type="ECO:0000313" key="10">
    <source>
        <dbReference type="Proteomes" id="UP000095287"/>
    </source>
</evidence>
<evidence type="ECO:0000256" key="7">
    <source>
        <dbReference type="ARBA" id="ARBA00023034"/>
    </source>
</evidence>
<comment type="subcellular location">
    <subcellularLocation>
        <location evidence="1">Golgi apparatus membrane</location>
        <topology evidence="1">Multi-pass membrane protein</topology>
    </subcellularLocation>
</comment>
<evidence type="ECO:0000256" key="6">
    <source>
        <dbReference type="ARBA" id="ARBA00022989"/>
    </source>
</evidence>
<dbReference type="GO" id="GO:0005829">
    <property type="term" value="C:cytosol"/>
    <property type="evidence" value="ECO:0007669"/>
    <property type="project" value="GOC"/>
</dbReference>
<evidence type="ECO:0000256" key="4">
    <source>
        <dbReference type="ARBA" id="ARBA00022692"/>
    </source>
</evidence>
<keyword evidence="3" id="KW-0813">Transport</keyword>
<dbReference type="GO" id="GO:0000139">
    <property type="term" value="C:Golgi membrane"/>
    <property type="evidence" value="ECO:0007669"/>
    <property type="project" value="UniProtKB-SubCell"/>
</dbReference>
<sequence>MVTVFYSVQCFLMTLLGYVATFQPSIHYIFTAQVFRPMMVIQLLTSLATAFALSVVVQRAKQCLDFVCTIHFWHLLAVICYARAFPTQISWWLLQLICIVISTVLGEYLCMRVETREIPLSTNPRMEV</sequence>
<keyword evidence="6 9" id="KW-1133">Transmembrane helix</keyword>
<feature type="transmembrane region" description="Helical" evidence="9">
    <location>
        <begin position="64"/>
        <end position="85"/>
    </location>
</feature>
<keyword evidence="5" id="KW-0653">Protein transport</keyword>
<dbReference type="GO" id="GO:0043001">
    <property type="term" value="P:Golgi to plasma membrane protein transport"/>
    <property type="evidence" value="ECO:0007669"/>
    <property type="project" value="TreeGrafter"/>
</dbReference>
<protein>
    <submittedName>
        <fullName evidence="11">Protein SYS1 homolog</fullName>
    </submittedName>
</protein>
<dbReference type="GO" id="GO:0005802">
    <property type="term" value="C:trans-Golgi network"/>
    <property type="evidence" value="ECO:0007669"/>
    <property type="project" value="TreeGrafter"/>
</dbReference>
<keyword evidence="8 9" id="KW-0472">Membrane</keyword>
<evidence type="ECO:0000256" key="2">
    <source>
        <dbReference type="ARBA" id="ARBA00008160"/>
    </source>
</evidence>
<feature type="transmembrane region" description="Helical" evidence="9">
    <location>
        <begin position="91"/>
        <end position="110"/>
    </location>
</feature>
<keyword evidence="7" id="KW-0333">Golgi apparatus</keyword>
<evidence type="ECO:0000256" key="9">
    <source>
        <dbReference type="SAM" id="Phobius"/>
    </source>
</evidence>
<evidence type="ECO:0000313" key="11">
    <source>
        <dbReference type="WBParaSite" id="L893_g32884.t1"/>
    </source>
</evidence>
<evidence type="ECO:0000256" key="8">
    <source>
        <dbReference type="ARBA" id="ARBA00023136"/>
    </source>
</evidence>
<keyword evidence="4 9" id="KW-0812">Transmembrane</keyword>
<evidence type="ECO:0000256" key="3">
    <source>
        <dbReference type="ARBA" id="ARBA00022448"/>
    </source>
</evidence>